<dbReference type="SUPFAM" id="SSF47413">
    <property type="entry name" value="lambda repressor-like DNA-binding domains"/>
    <property type="match status" value="2"/>
</dbReference>
<reference evidence="6 7" key="1">
    <citation type="journal article" date="2023" name="Microb. Genom.">
        <title>Mesoterricola silvestris gen. nov., sp. nov., Mesoterricola sediminis sp. nov., Geothrix oryzae sp. nov., Geothrix edaphica sp. nov., Geothrix rubra sp. nov., and Geothrix limicola sp. nov., six novel members of Acidobacteriota isolated from soils.</title>
        <authorList>
            <person name="Weisberg A.J."/>
            <person name="Pearce E."/>
            <person name="Kramer C.G."/>
            <person name="Chang J.H."/>
            <person name="Clarke C.R."/>
        </authorList>
    </citation>
    <scope>NUCLEOTIDE SEQUENCE [LARGE SCALE GENOMIC DNA]</scope>
    <source>
        <strain evidence="6 7">NE20-4-1</strain>
    </source>
</reference>
<proteinExistence type="predicted"/>
<evidence type="ECO:0000256" key="3">
    <source>
        <dbReference type="ARBA" id="ARBA00023163"/>
    </source>
</evidence>
<evidence type="ECO:0000256" key="1">
    <source>
        <dbReference type="ARBA" id="ARBA00023015"/>
    </source>
</evidence>
<evidence type="ECO:0000256" key="4">
    <source>
        <dbReference type="SAM" id="Coils"/>
    </source>
</evidence>
<dbReference type="Pfam" id="PF13560">
    <property type="entry name" value="HTH_31"/>
    <property type="match status" value="1"/>
</dbReference>
<keyword evidence="4" id="KW-0175">Coiled coil</keyword>
<feature type="coiled-coil region" evidence="4">
    <location>
        <begin position="100"/>
        <end position="127"/>
    </location>
</feature>
<dbReference type="RefSeq" id="WP_319687345.1">
    <property type="nucleotide sequence ID" value="NZ_JARAWI010000036.1"/>
</dbReference>
<feature type="domain" description="HTH cro/C1-type" evidence="5">
    <location>
        <begin position="22"/>
        <end position="81"/>
    </location>
</feature>
<keyword evidence="1" id="KW-0805">Transcription regulation</keyword>
<gene>
    <name evidence="6" type="ORF">PV383_37305</name>
</gene>
<comment type="caution">
    <text evidence="6">The sequence shown here is derived from an EMBL/GenBank/DDBJ whole genome shotgun (WGS) entry which is preliminary data.</text>
</comment>
<dbReference type="InterPro" id="IPR010982">
    <property type="entry name" value="Lambda_DNA-bd_dom_sf"/>
</dbReference>
<dbReference type="PROSITE" id="PS50943">
    <property type="entry name" value="HTH_CROC1"/>
    <property type="match status" value="2"/>
</dbReference>
<dbReference type="SMART" id="SM00530">
    <property type="entry name" value="HTH_XRE"/>
    <property type="match status" value="2"/>
</dbReference>
<name>A0ABU4N142_9ACTN</name>
<dbReference type="CDD" id="cd00093">
    <property type="entry name" value="HTH_XRE"/>
    <property type="match status" value="2"/>
</dbReference>
<dbReference type="Gene3D" id="1.10.260.40">
    <property type="entry name" value="lambda repressor-like DNA-binding domains"/>
    <property type="match status" value="2"/>
</dbReference>
<evidence type="ECO:0000259" key="5">
    <source>
        <dbReference type="PROSITE" id="PS50943"/>
    </source>
</evidence>
<keyword evidence="2" id="KW-0238">DNA-binding</keyword>
<accession>A0ABU4N142</accession>
<dbReference type="Proteomes" id="UP001282474">
    <property type="component" value="Unassembled WGS sequence"/>
</dbReference>
<feature type="domain" description="HTH cro/C1-type" evidence="5">
    <location>
        <begin position="214"/>
        <end position="244"/>
    </location>
</feature>
<sequence length="301" mass="33787">MEIVGPHQTPPTDAERIIGREMRRLRERLGITQQDIAARMIKDGFRFHQTQIAKMERGERPIRVNEWLSIAAALGTTPQEMLASALAANAEDSHQDQLTLADLQEQKGEVEERMLRLREEVQQARNATLAARMAMEMAQVEARDAEMREREIQVRYEDARYVLATLEDRINRITANETRANRNMQLDSVLDEAEPSIAALGELVKGEASIGQILAAARERAGMTVDALSAAAGISPGVVRSLERPAYTDIASHYRGARPTEEILSQYERMKVAITRFAEAVGVDPAPLLEQYEAQIKEWWG</sequence>
<evidence type="ECO:0000256" key="2">
    <source>
        <dbReference type="ARBA" id="ARBA00023125"/>
    </source>
</evidence>
<keyword evidence="7" id="KW-1185">Reference proteome</keyword>
<dbReference type="EMBL" id="JARAWJ010000042">
    <property type="protein sequence ID" value="MDX3042794.1"/>
    <property type="molecule type" value="Genomic_DNA"/>
</dbReference>
<organism evidence="6 7">
    <name type="scientific">Streptomyces caniscabiei</name>
    <dbReference type="NCBI Taxonomy" id="2746961"/>
    <lineage>
        <taxon>Bacteria</taxon>
        <taxon>Bacillati</taxon>
        <taxon>Actinomycetota</taxon>
        <taxon>Actinomycetes</taxon>
        <taxon>Kitasatosporales</taxon>
        <taxon>Streptomycetaceae</taxon>
        <taxon>Streptomyces</taxon>
    </lineage>
</organism>
<evidence type="ECO:0000313" key="7">
    <source>
        <dbReference type="Proteomes" id="UP001282474"/>
    </source>
</evidence>
<evidence type="ECO:0000313" key="6">
    <source>
        <dbReference type="EMBL" id="MDX3042794.1"/>
    </source>
</evidence>
<keyword evidence="3" id="KW-0804">Transcription</keyword>
<dbReference type="InterPro" id="IPR001387">
    <property type="entry name" value="Cro/C1-type_HTH"/>
</dbReference>
<dbReference type="PANTHER" id="PTHR46797">
    <property type="entry name" value="HTH-TYPE TRANSCRIPTIONAL REGULATOR"/>
    <property type="match status" value="1"/>
</dbReference>
<dbReference type="PANTHER" id="PTHR46797:SF23">
    <property type="entry name" value="HTH-TYPE TRANSCRIPTIONAL REGULATOR SUTR"/>
    <property type="match status" value="1"/>
</dbReference>
<protein>
    <submittedName>
        <fullName evidence="6">Helix-turn-helix domain-containing protein</fullName>
    </submittedName>
</protein>
<dbReference type="InterPro" id="IPR050807">
    <property type="entry name" value="TransReg_Diox_bact_type"/>
</dbReference>